<dbReference type="GO" id="GO:0022857">
    <property type="term" value="F:transmembrane transporter activity"/>
    <property type="evidence" value="ECO:0007669"/>
    <property type="project" value="InterPro"/>
</dbReference>
<evidence type="ECO:0000256" key="7">
    <source>
        <dbReference type="RuleBase" id="RU003879"/>
    </source>
</evidence>
<dbReference type="OrthoDB" id="9801500at2"/>
<gene>
    <name evidence="8" type="ORF">ADICEAN_03968</name>
</gene>
<dbReference type="InterPro" id="IPR003400">
    <property type="entry name" value="ExbD"/>
</dbReference>
<keyword evidence="9" id="KW-1185">Reference proteome</keyword>
<dbReference type="RefSeq" id="WP_009197344.1">
    <property type="nucleotide sequence ID" value="NZ_AODQ01000169.1"/>
</dbReference>
<evidence type="ECO:0000256" key="1">
    <source>
        <dbReference type="ARBA" id="ARBA00004162"/>
    </source>
</evidence>
<evidence type="ECO:0000313" key="9">
    <source>
        <dbReference type="Proteomes" id="UP000011910"/>
    </source>
</evidence>
<dbReference type="PANTHER" id="PTHR30558">
    <property type="entry name" value="EXBD MEMBRANE COMPONENT OF PMF-DRIVEN MACROMOLECULE IMPORT SYSTEM"/>
    <property type="match status" value="1"/>
</dbReference>
<keyword evidence="5" id="KW-1133">Transmembrane helix</keyword>
<dbReference type="PANTHER" id="PTHR30558:SF3">
    <property type="entry name" value="BIOPOLYMER TRANSPORT PROTEIN EXBD-RELATED"/>
    <property type="match status" value="1"/>
</dbReference>
<comment type="subcellular location">
    <subcellularLocation>
        <location evidence="1">Cell membrane</location>
        <topology evidence="1">Single-pass membrane protein</topology>
    </subcellularLocation>
    <subcellularLocation>
        <location evidence="7">Cell membrane</location>
        <topology evidence="7">Single-pass type II membrane protein</topology>
    </subcellularLocation>
</comment>
<protein>
    <submittedName>
        <fullName evidence="8">Protein TolR</fullName>
    </submittedName>
</protein>
<dbReference type="GO" id="GO:0015031">
    <property type="term" value="P:protein transport"/>
    <property type="evidence" value="ECO:0007669"/>
    <property type="project" value="UniProtKB-KW"/>
</dbReference>
<keyword evidence="4 7" id="KW-0812">Transmembrane</keyword>
<keyword evidence="7" id="KW-0813">Transport</keyword>
<evidence type="ECO:0000256" key="3">
    <source>
        <dbReference type="ARBA" id="ARBA00022475"/>
    </source>
</evidence>
<name>M7N0R1_9BACT</name>
<dbReference type="Pfam" id="PF02472">
    <property type="entry name" value="ExbD"/>
    <property type="match status" value="1"/>
</dbReference>
<keyword evidence="3" id="KW-1003">Cell membrane</keyword>
<sequence length="183" mass="20861">MARKRNRESAEVNSSSMADIAFLLLVFFLVTTTIPNEKGLLIQLPPADTEITDVKLKERNVFTVRINSADRLLVENEPLEDVYRLKQMVKDHVMNPRREGDKAESPEKAVISLKNDRGTSYDRFITVLDQLQGAYYEIYAERAGGLTAQEYRNLDRTDPRQLELYNKGKEGIPMAISIAQPTK</sequence>
<reference evidence="8 9" key="1">
    <citation type="journal article" date="2013" name="Genome Announc.">
        <title>Draft Genome Sequence of Cesiribacter andamanensis Strain AMV16T, Isolated from a Soil Sample from a Mud Volcano in the Andaman Islands, India.</title>
        <authorList>
            <person name="Shivaji S."/>
            <person name="Ara S."/>
            <person name="Begum Z."/>
            <person name="Srinivas T.N."/>
            <person name="Singh A."/>
            <person name="Kumar Pinnaka A."/>
        </authorList>
    </citation>
    <scope>NUCLEOTIDE SEQUENCE [LARGE SCALE GENOMIC DNA]</scope>
    <source>
        <strain evidence="8 9">AMV16</strain>
    </source>
</reference>
<dbReference type="EMBL" id="AODQ01000169">
    <property type="protein sequence ID" value="EMR00902.1"/>
    <property type="molecule type" value="Genomic_DNA"/>
</dbReference>
<comment type="similarity">
    <text evidence="2 7">Belongs to the ExbD/TolR family.</text>
</comment>
<evidence type="ECO:0000256" key="4">
    <source>
        <dbReference type="ARBA" id="ARBA00022692"/>
    </source>
</evidence>
<comment type="caution">
    <text evidence="8">The sequence shown here is derived from an EMBL/GenBank/DDBJ whole genome shotgun (WGS) entry which is preliminary data.</text>
</comment>
<keyword evidence="6" id="KW-0472">Membrane</keyword>
<evidence type="ECO:0000313" key="8">
    <source>
        <dbReference type="EMBL" id="EMR00902.1"/>
    </source>
</evidence>
<accession>M7N0R1</accession>
<proteinExistence type="inferred from homology"/>
<organism evidence="8 9">
    <name type="scientific">Cesiribacter andamanensis AMV16</name>
    <dbReference type="NCBI Taxonomy" id="1279009"/>
    <lineage>
        <taxon>Bacteria</taxon>
        <taxon>Pseudomonadati</taxon>
        <taxon>Bacteroidota</taxon>
        <taxon>Cytophagia</taxon>
        <taxon>Cytophagales</taxon>
        <taxon>Cesiribacteraceae</taxon>
        <taxon>Cesiribacter</taxon>
    </lineage>
</organism>
<evidence type="ECO:0000256" key="5">
    <source>
        <dbReference type="ARBA" id="ARBA00022989"/>
    </source>
</evidence>
<evidence type="ECO:0000256" key="2">
    <source>
        <dbReference type="ARBA" id="ARBA00005811"/>
    </source>
</evidence>
<evidence type="ECO:0000256" key="6">
    <source>
        <dbReference type="ARBA" id="ARBA00023136"/>
    </source>
</evidence>
<dbReference type="STRING" id="1279009.ADICEAN_03968"/>
<dbReference type="GO" id="GO:0005886">
    <property type="term" value="C:plasma membrane"/>
    <property type="evidence" value="ECO:0007669"/>
    <property type="project" value="UniProtKB-SubCell"/>
</dbReference>
<dbReference type="Proteomes" id="UP000011910">
    <property type="component" value="Unassembled WGS sequence"/>
</dbReference>
<dbReference type="eggNOG" id="COG0848">
    <property type="taxonomic scope" value="Bacteria"/>
</dbReference>
<dbReference type="AlphaFoldDB" id="M7N0R1"/>
<keyword evidence="7" id="KW-0653">Protein transport</keyword>